<evidence type="ECO:0000313" key="1">
    <source>
        <dbReference type="EMBL" id="RDI99487.1"/>
    </source>
</evidence>
<proteinExistence type="predicted"/>
<keyword evidence="2" id="KW-1185">Reference proteome</keyword>
<reference evidence="1 2" key="1">
    <citation type="submission" date="2018-07" db="EMBL/GenBank/DDBJ databases">
        <title>Dyella solisilvae sp. nov., isolated from the pine and broad-leaved mixed forest soil.</title>
        <authorList>
            <person name="Gao Z."/>
            <person name="Qiu L."/>
        </authorList>
    </citation>
    <scope>NUCLEOTIDE SEQUENCE [LARGE SCALE GENOMIC DNA]</scope>
    <source>
        <strain evidence="1 2">DHG54</strain>
    </source>
</reference>
<dbReference type="AlphaFoldDB" id="A0A370KAL3"/>
<protein>
    <submittedName>
        <fullName evidence="1">Uncharacterized protein</fullName>
    </submittedName>
</protein>
<gene>
    <name evidence="1" type="ORF">DVT68_01095</name>
</gene>
<evidence type="ECO:0000313" key="2">
    <source>
        <dbReference type="Proteomes" id="UP000254711"/>
    </source>
</evidence>
<dbReference type="OrthoDB" id="5959262at2"/>
<name>A0A370KAL3_9GAMM</name>
<dbReference type="Proteomes" id="UP000254711">
    <property type="component" value="Unassembled WGS sequence"/>
</dbReference>
<dbReference type="EMBL" id="QQSY01000001">
    <property type="protein sequence ID" value="RDI99487.1"/>
    <property type="molecule type" value="Genomic_DNA"/>
</dbReference>
<comment type="caution">
    <text evidence="1">The sequence shown here is derived from an EMBL/GenBank/DDBJ whole genome shotgun (WGS) entry which is preliminary data.</text>
</comment>
<sequence length="78" mass="9289">MSHDSEEFQAHLQDAFDDLLALYRLLEQENELLRAQLRRHAVGEMQIRETDRRMLDLRVTLPPSLQERLRTLHASRHA</sequence>
<dbReference type="RefSeq" id="WP_114823230.1">
    <property type="nucleotide sequence ID" value="NZ_QQSY01000001.1"/>
</dbReference>
<organism evidence="1 2">
    <name type="scientific">Dyella solisilvae</name>
    <dbReference type="NCBI Taxonomy" id="1920168"/>
    <lineage>
        <taxon>Bacteria</taxon>
        <taxon>Pseudomonadati</taxon>
        <taxon>Pseudomonadota</taxon>
        <taxon>Gammaproteobacteria</taxon>
        <taxon>Lysobacterales</taxon>
        <taxon>Rhodanobacteraceae</taxon>
        <taxon>Dyella</taxon>
    </lineage>
</organism>
<accession>A0A370KAL3</accession>